<evidence type="ECO:0000313" key="3">
    <source>
        <dbReference type="EMBL" id="CEL72649.1"/>
    </source>
</evidence>
<proteinExistence type="predicted"/>
<feature type="compositionally biased region" description="Acidic residues" evidence="1">
    <location>
        <begin position="107"/>
        <end position="119"/>
    </location>
</feature>
<reference evidence="3" key="1">
    <citation type="journal article" date="2015" name="PLoS ONE">
        <title>Comprehensive Evaluation of Toxoplasma gondii VEG and Neospora caninum LIV Genomes with Tachyzoite Stage Transcriptome and Proteome Defines Novel Transcript Features.</title>
        <authorList>
            <person name="Ramaprasad A."/>
            <person name="Mourier T."/>
            <person name="Naeem R."/>
            <person name="Malas T.B."/>
            <person name="Moussa E."/>
            <person name="Panigrahi A."/>
            <person name="Vermont S.J."/>
            <person name="Otto T.D."/>
            <person name="Wastling J."/>
            <person name="Pain A."/>
        </authorList>
    </citation>
    <scope>NUCLEOTIDE SEQUENCE</scope>
    <source>
        <strain evidence="3">VEG</strain>
    </source>
</reference>
<keyword evidence="2" id="KW-0472">Membrane</keyword>
<dbReference type="AlphaFoldDB" id="A0A0F7URQ0"/>
<name>A0A0F7URQ0_TOXGV</name>
<feature type="transmembrane region" description="Helical" evidence="2">
    <location>
        <begin position="235"/>
        <end position="258"/>
    </location>
</feature>
<feature type="region of interest" description="Disordered" evidence="1">
    <location>
        <begin position="1"/>
        <end position="21"/>
    </location>
</feature>
<organism evidence="3">
    <name type="scientific">Toxoplasma gondii (strain ATCC 50861 / VEG)</name>
    <dbReference type="NCBI Taxonomy" id="432359"/>
    <lineage>
        <taxon>Eukaryota</taxon>
        <taxon>Sar</taxon>
        <taxon>Alveolata</taxon>
        <taxon>Apicomplexa</taxon>
        <taxon>Conoidasida</taxon>
        <taxon>Coccidia</taxon>
        <taxon>Eucoccidiorida</taxon>
        <taxon>Eimeriorina</taxon>
        <taxon>Sarcocystidae</taxon>
        <taxon>Toxoplasma</taxon>
    </lineage>
</organism>
<feature type="region of interest" description="Disordered" evidence="1">
    <location>
        <begin position="100"/>
        <end position="119"/>
    </location>
</feature>
<evidence type="ECO:0000256" key="1">
    <source>
        <dbReference type="SAM" id="MobiDB-lite"/>
    </source>
</evidence>
<sequence>MMKPAAKEIVPSRGVNNDQMGMENTSEKKCFGFSVGSHFPSEPKTRPAWRFRHNSRVVLLCVALCLTVLSSFVSYESSTPRMYTALSAAAADVDTDSLVDTDSWTESGEEGTTVDDGATEADDGAVELQGDAAEAEGGANELYGTDFENQPKIIRLARTWLRKDPRVAALVSKVERFGPLQALPFLSFSVRSFSSQAESRVHHLRKVQALGLQKAVNLLGLRKGDPLMILWYCRWSYSVVWVVGGLAAVAIGVTIYMMTSKGVSIFARFRVHDGTHA</sequence>
<evidence type="ECO:0000256" key="2">
    <source>
        <dbReference type="SAM" id="Phobius"/>
    </source>
</evidence>
<keyword evidence="2" id="KW-0812">Transmembrane</keyword>
<accession>A0A0F7URQ0</accession>
<protein>
    <submittedName>
        <fullName evidence="3">Toxoplasma gondii family C protein</fullName>
    </submittedName>
</protein>
<dbReference type="EMBL" id="LN714493">
    <property type="protein sequence ID" value="CEL72649.1"/>
    <property type="molecule type" value="Genomic_DNA"/>
</dbReference>
<keyword evidence="2" id="KW-1133">Transmembrane helix</keyword>
<gene>
    <name evidence="3" type="ORF">BN1205_042350</name>
</gene>